<keyword evidence="8" id="KW-1185">Reference proteome</keyword>
<keyword evidence="2" id="KW-0862">Zinc</keyword>
<sequence length="935" mass="103534">MDLAEQIDDFIPSVQASHSDMDSLIMLIFILFITSLLLLWLGRFLYQKYVTNKAVPSTSSTTTSTGSVTSSIITKSTTPVNSASPIAASSKYSAFSFGSSGGGARRGSSGGTPINPSPISASPASQGLAKTRSLSQQPQIGQGGVRKRLTRRSPGPEIQPRRSRSIPPPSSVTGPDDTTVQWASQVFKWLYSDLVIVNDLLYGFITAINQTMARNTSEEKILIEVVRILPESTTPNISNIFCDKAMTDAASEVAITMDVETTLVLQIKAFRQISGKADVLHYRANLRFKGHLSTTMNYTALVGEMRMEGYPDIKITIASIGPIKTNSKEEKEIQDMICETLNLTIRDTLYPVDFSVHATCPRALKMDSDDYFDHPQPIDFPNPYDYMGGGGRTQMQNTMSYDQSSRHMNASPTISSGRRLLVKIVKGDGLMQAKDPYCVVEMDEPPQKNQTGSRQGSSPFWDEHFLFDLSNLSSEILFEVYDRPVNANEYPKFLGLGLVGVDELAVGPSSSQVIGLQPRPYEAENVTGAITVEFVFIEGPQIPSAGRRPYKLKEALKLDPQMQQQQQMYGYEQQQAQSNISPSRVSPMLQRNGQQANYQQQQVYTNGSGSGHHLNVNPNQRTTSPSHDNNSSLRPINYSSSQRQSISVPNSSKQYPYDNSSMTSSSSPQMPATSTPIKPNTLNIKMSMIQQQQQATNKELSNEPISGALSDRGRDRKKTTIFGTLRKRLSRSKTRNDENGTALASNMINNTTNGYNSLTSPNSLDSNKDNSLKNNSLKSPGSTFSSKIGISGSSRRSSISEMSNISRMSNISSKTFLHEASSLVLEVIENGVKRHYLVPMNIAQKPRWRRKGTKLHIYNDHTFVAKHLPSGLICEICMLSIPFRMGKQGYECRDCFLKCHKQCHVRTPRLCPKPTIQSIELCKINFENDTAIRKL</sequence>
<feature type="compositionally biased region" description="Low complexity" evidence="3">
    <location>
        <begin position="772"/>
        <end position="801"/>
    </location>
</feature>
<dbReference type="PROSITE" id="PS50004">
    <property type="entry name" value="C2"/>
    <property type="match status" value="1"/>
</dbReference>
<dbReference type="InterPro" id="IPR002219">
    <property type="entry name" value="PKC_DAG/PE"/>
</dbReference>
<dbReference type="PROSITE" id="PS50081">
    <property type="entry name" value="ZF_DAG_PE_2"/>
    <property type="match status" value="1"/>
</dbReference>
<dbReference type="InterPro" id="IPR035892">
    <property type="entry name" value="C2_domain_sf"/>
</dbReference>
<keyword evidence="1" id="KW-0479">Metal-binding</keyword>
<dbReference type="CDD" id="cd20831">
    <property type="entry name" value="C1_dGM13116p-like"/>
    <property type="match status" value="1"/>
</dbReference>
<feature type="compositionally biased region" description="Polar residues" evidence="3">
    <location>
        <begin position="677"/>
        <end position="699"/>
    </location>
</feature>
<evidence type="ECO:0000256" key="2">
    <source>
        <dbReference type="ARBA" id="ARBA00022833"/>
    </source>
</evidence>
<organism evidence="7 8">
    <name type="scientific">Chironomus riparius</name>
    <dbReference type="NCBI Taxonomy" id="315576"/>
    <lineage>
        <taxon>Eukaryota</taxon>
        <taxon>Metazoa</taxon>
        <taxon>Ecdysozoa</taxon>
        <taxon>Arthropoda</taxon>
        <taxon>Hexapoda</taxon>
        <taxon>Insecta</taxon>
        <taxon>Pterygota</taxon>
        <taxon>Neoptera</taxon>
        <taxon>Endopterygota</taxon>
        <taxon>Diptera</taxon>
        <taxon>Nematocera</taxon>
        <taxon>Chironomoidea</taxon>
        <taxon>Chironomidae</taxon>
        <taxon>Chironominae</taxon>
        <taxon>Chironomus</taxon>
    </lineage>
</organism>
<feature type="domain" description="C2" evidence="5">
    <location>
        <begin position="391"/>
        <end position="514"/>
    </location>
</feature>
<dbReference type="Gene3D" id="3.30.60.20">
    <property type="match status" value="1"/>
</dbReference>
<dbReference type="Gene3D" id="2.60.40.150">
    <property type="entry name" value="C2 domain"/>
    <property type="match status" value="1"/>
</dbReference>
<feature type="compositionally biased region" description="Low complexity" evidence="3">
    <location>
        <begin position="660"/>
        <end position="676"/>
    </location>
</feature>
<feature type="compositionally biased region" description="Low complexity" evidence="3">
    <location>
        <begin position="561"/>
        <end position="577"/>
    </location>
</feature>
<keyword evidence="4" id="KW-0472">Membrane</keyword>
<dbReference type="CDD" id="cd08678">
    <property type="entry name" value="C2_C21orf25-like"/>
    <property type="match status" value="1"/>
</dbReference>
<dbReference type="InterPro" id="IPR039934">
    <property type="entry name" value="C2CD2/C2CD2L"/>
</dbReference>
<proteinExistence type="predicted"/>
<feature type="region of interest" description="Disordered" evidence="3">
    <location>
        <begin position="561"/>
        <end position="801"/>
    </location>
</feature>
<reference evidence="7" key="1">
    <citation type="submission" date="2022-01" db="EMBL/GenBank/DDBJ databases">
        <authorList>
            <person name="King R."/>
        </authorList>
    </citation>
    <scope>NUCLEOTIDE SEQUENCE</scope>
</reference>
<dbReference type="SMART" id="SM00239">
    <property type="entry name" value="C2"/>
    <property type="match status" value="1"/>
</dbReference>
<feature type="compositionally biased region" description="Low complexity" evidence="3">
    <location>
        <begin position="111"/>
        <end position="125"/>
    </location>
</feature>
<feature type="compositionally biased region" description="Low complexity" evidence="3">
    <location>
        <begin position="590"/>
        <end position="602"/>
    </location>
</feature>
<feature type="compositionally biased region" description="Basic residues" evidence="3">
    <location>
        <begin position="715"/>
        <end position="733"/>
    </location>
</feature>
<dbReference type="Pfam" id="PF00130">
    <property type="entry name" value="C1_1"/>
    <property type="match status" value="1"/>
</dbReference>
<dbReference type="AlphaFoldDB" id="A0A9N9RQN1"/>
<evidence type="ECO:0000313" key="7">
    <source>
        <dbReference type="EMBL" id="CAG9801349.1"/>
    </source>
</evidence>
<dbReference type="PROSITE" id="PS00479">
    <property type="entry name" value="ZF_DAG_PE_1"/>
    <property type="match status" value="1"/>
</dbReference>
<dbReference type="Proteomes" id="UP001153620">
    <property type="component" value="Chromosome 1"/>
</dbReference>
<feature type="domain" description="Phorbol-ester/DAG-type" evidence="6">
    <location>
        <begin position="860"/>
        <end position="911"/>
    </location>
</feature>
<accession>A0A9N9RQN1</accession>
<feature type="compositionally biased region" description="Polar residues" evidence="3">
    <location>
        <begin position="616"/>
        <end position="659"/>
    </location>
</feature>
<reference evidence="7" key="2">
    <citation type="submission" date="2022-10" db="EMBL/GenBank/DDBJ databases">
        <authorList>
            <consortium name="ENA_rothamsted_submissions"/>
            <consortium name="culmorum"/>
            <person name="King R."/>
        </authorList>
    </citation>
    <scope>NUCLEOTIDE SEQUENCE</scope>
</reference>
<dbReference type="GO" id="GO:0046872">
    <property type="term" value="F:metal ion binding"/>
    <property type="evidence" value="ECO:0007669"/>
    <property type="project" value="UniProtKB-KW"/>
</dbReference>
<evidence type="ECO:0000256" key="4">
    <source>
        <dbReference type="SAM" id="Phobius"/>
    </source>
</evidence>
<dbReference type="SMART" id="SM00109">
    <property type="entry name" value="C1"/>
    <property type="match status" value="1"/>
</dbReference>
<dbReference type="EMBL" id="OU895877">
    <property type="protein sequence ID" value="CAG9801349.1"/>
    <property type="molecule type" value="Genomic_DNA"/>
</dbReference>
<dbReference type="Pfam" id="PF00168">
    <property type="entry name" value="C2"/>
    <property type="match status" value="1"/>
</dbReference>
<dbReference type="SUPFAM" id="SSF57889">
    <property type="entry name" value="Cysteine-rich domain"/>
    <property type="match status" value="1"/>
</dbReference>
<protein>
    <submittedName>
        <fullName evidence="7">Uncharacterized protein</fullName>
    </submittedName>
</protein>
<dbReference type="OrthoDB" id="9976063at2759"/>
<feature type="region of interest" description="Disordered" evidence="3">
    <location>
        <begin position="102"/>
        <end position="177"/>
    </location>
</feature>
<dbReference type="InterPro" id="IPR046349">
    <property type="entry name" value="C1-like_sf"/>
</dbReference>
<evidence type="ECO:0000259" key="6">
    <source>
        <dbReference type="PROSITE" id="PS50081"/>
    </source>
</evidence>
<dbReference type="InterPro" id="IPR000008">
    <property type="entry name" value="C2_dom"/>
</dbReference>
<dbReference type="SUPFAM" id="SSF49562">
    <property type="entry name" value="C2 domain (Calcium/lipid-binding domain, CaLB)"/>
    <property type="match status" value="1"/>
</dbReference>
<keyword evidence="4" id="KW-1133">Transmembrane helix</keyword>
<evidence type="ECO:0000259" key="5">
    <source>
        <dbReference type="PROSITE" id="PS50004"/>
    </source>
</evidence>
<feature type="transmembrane region" description="Helical" evidence="4">
    <location>
        <begin position="24"/>
        <end position="46"/>
    </location>
</feature>
<keyword evidence="4" id="KW-0812">Transmembrane</keyword>
<evidence type="ECO:0000256" key="1">
    <source>
        <dbReference type="ARBA" id="ARBA00022723"/>
    </source>
</evidence>
<gene>
    <name evidence="7" type="ORF">CHIRRI_LOCUS4279</name>
</gene>
<dbReference type="PANTHER" id="PTHR21119:SF5">
    <property type="entry name" value="C2 DOMAIN-CONTAINING PROTEIN"/>
    <property type="match status" value="1"/>
</dbReference>
<evidence type="ECO:0000313" key="8">
    <source>
        <dbReference type="Proteomes" id="UP001153620"/>
    </source>
</evidence>
<name>A0A9N9RQN1_9DIPT</name>
<dbReference type="PANTHER" id="PTHR21119">
    <property type="entry name" value="C2 DOMAIN-CONTAINING PROTEIN"/>
    <property type="match status" value="1"/>
</dbReference>
<feature type="compositionally biased region" description="Polar residues" evidence="3">
    <location>
        <begin position="742"/>
        <end position="761"/>
    </location>
</feature>
<evidence type="ECO:0000256" key="3">
    <source>
        <dbReference type="SAM" id="MobiDB-lite"/>
    </source>
</evidence>